<dbReference type="Proteomes" id="UP000621500">
    <property type="component" value="Unassembled WGS sequence"/>
</dbReference>
<sequence>MGRPISSQAATKATAQIDMATNRRRRPSWAAGPGGGAGGVSVTVTSIAVQVNGVGTTDSERDDPTVRRGVTCPGLELATRLLA</sequence>
<protein>
    <submittedName>
        <fullName evidence="2">Uncharacterized protein</fullName>
    </submittedName>
</protein>
<name>A0ABQ4F2D6_9ACTN</name>
<evidence type="ECO:0000256" key="1">
    <source>
        <dbReference type="SAM" id="MobiDB-lite"/>
    </source>
</evidence>
<reference evidence="2 3" key="1">
    <citation type="submission" date="2021-01" db="EMBL/GenBank/DDBJ databases">
        <title>Whole genome shotgun sequence of Plantactinospora mayteni NBRC 109088.</title>
        <authorList>
            <person name="Komaki H."/>
            <person name="Tamura T."/>
        </authorList>
    </citation>
    <scope>NUCLEOTIDE SEQUENCE [LARGE SCALE GENOMIC DNA]</scope>
    <source>
        <strain evidence="2 3">NBRC 109088</strain>
    </source>
</reference>
<evidence type="ECO:0000313" key="3">
    <source>
        <dbReference type="Proteomes" id="UP000621500"/>
    </source>
</evidence>
<feature type="compositionally biased region" description="Polar residues" evidence="1">
    <location>
        <begin position="1"/>
        <end position="14"/>
    </location>
</feature>
<gene>
    <name evidence="2" type="ORF">Pma05_76250</name>
</gene>
<comment type="caution">
    <text evidence="2">The sequence shown here is derived from an EMBL/GenBank/DDBJ whole genome shotgun (WGS) entry which is preliminary data.</text>
</comment>
<dbReference type="EMBL" id="BONX01000064">
    <property type="protein sequence ID" value="GIH01053.1"/>
    <property type="molecule type" value="Genomic_DNA"/>
</dbReference>
<keyword evidence="3" id="KW-1185">Reference proteome</keyword>
<organism evidence="2 3">
    <name type="scientific">Plantactinospora mayteni</name>
    <dbReference type="NCBI Taxonomy" id="566021"/>
    <lineage>
        <taxon>Bacteria</taxon>
        <taxon>Bacillati</taxon>
        <taxon>Actinomycetota</taxon>
        <taxon>Actinomycetes</taxon>
        <taxon>Micromonosporales</taxon>
        <taxon>Micromonosporaceae</taxon>
        <taxon>Plantactinospora</taxon>
    </lineage>
</organism>
<evidence type="ECO:0000313" key="2">
    <source>
        <dbReference type="EMBL" id="GIH01053.1"/>
    </source>
</evidence>
<proteinExistence type="predicted"/>
<accession>A0ABQ4F2D6</accession>
<feature type="region of interest" description="Disordered" evidence="1">
    <location>
        <begin position="1"/>
        <end position="38"/>
    </location>
</feature>